<sequence length="352" mass="37800">MFKKVLRFAGVLGLGLALTACASDTSTTGSKSGADSGASKSIDKLSIGFVPSRDPEEIVSATKPLKDLLKKEMKKQGYSIKDVDISVGTSYEAVGESLSSGTLDVGFIPGGTYVLYDDGAEVLLAATRAGLSNDSEDPVKWNENKPTKKTDKQAASYRSLLIAGPSAKGQALGKKINSGEKLTWDDLNSASWSVMSSSSSAGYIYPSLWLKDHYKKNISDLKHIVQADSYGSSMARLAAGQADIMVAFADARMDYEKQWQKEYGRKASIWDETNVLGVTPPIYNDTISVSKNSKIMNAGLKKALSQAFINIGKSEEGKKVIAIYAHEGYKKATSADYDNAREAQKLVKAAAK</sequence>
<keyword evidence="4" id="KW-1185">Reference proteome</keyword>
<accession>A0ABW1URD8</accession>
<dbReference type="PROSITE" id="PS51257">
    <property type="entry name" value="PROKAR_LIPOPROTEIN"/>
    <property type="match status" value="1"/>
</dbReference>
<dbReference type="EMBL" id="JBHSSM010000029">
    <property type="protein sequence ID" value="MFC6316248.1"/>
    <property type="molecule type" value="Genomic_DNA"/>
</dbReference>
<evidence type="ECO:0000256" key="2">
    <source>
        <dbReference type="SAM" id="SignalP"/>
    </source>
</evidence>
<name>A0ABW1URD8_9LACO</name>
<feature type="region of interest" description="Disordered" evidence="1">
    <location>
        <begin position="134"/>
        <end position="153"/>
    </location>
</feature>
<comment type="caution">
    <text evidence="3">The sequence shown here is derived from an EMBL/GenBank/DDBJ whole genome shotgun (WGS) entry which is preliminary data.</text>
</comment>
<reference evidence="4" key="1">
    <citation type="journal article" date="2019" name="Int. J. Syst. Evol. Microbiol.">
        <title>The Global Catalogue of Microorganisms (GCM) 10K type strain sequencing project: providing services to taxonomists for standard genome sequencing and annotation.</title>
        <authorList>
            <consortium name="The Broad Institute Genomics Platform"/>
            <consortium name="The Broad Institute Genome Sequencing Center for Infectious Disease"/>
            <person name="Wu L."/>
            <person name="Ma J."/>
        </authorList>
    </citation>
    <scope>NUCLEOTIDE SEQUENCE [LARGE SCALE GENOMIC DNA]</scope>
    <source>
        <strain evidence="4">CCM 8897</strain>
    </source>
</reference>
<keyword evidence="2" id="KW-0732">Signal</keyword>
<evidence type="ECO:0000313" key="4">
    <source>
        <dbReference type="Proteomes" id="UP001596310"/>
    </source>
</evidence>
<evidence type="ECO:0000313" key="3">
    <source>
        <dbReference type="EMBL" id="MFC6316248.1"/>
    </source>
</evidence>
<organism evidence="3 4">
    <name type="scientific">Lapidilactobacillus achengensis</name>
    <dbReference type="NCBI Taxonomy" id="2486000"/>
    <lineage>
        <taxon>Bacteria</taxon>
        <taxon>Bacillati</taxon>
        <taxon>Bacillota</taxon>
        <taxon>Bacilli</taxon>
        <taxon>Lactobacillales</taxon>
        <taxon>Lactobacillaceae</taxon>
        <taxon>Lapidilactobacillus</taxon>
    </lineage>
</organism>
<proteinExistence type="predicted"/>
<gene>
    <name evidence="3" type="ORF">ACFQHW_11790</name>
</gene>
<dbReference type="SUPFAM" id="SSF53850">
    <property type="entry name" value="Periplasmic binding protein-like II"/>
    <property type="match status" value="1"/>
</dbReference>
<protein>
    <submittedName>
        <fullName evidence="3">Phosphate/phosphite/phosphonate ABC transporter substrate-binding protein</fullName>
    </submittedName>
</protein>
<dbReference type="Pfam" id="PF12974">
    <property type="entry name" value="Phosphonate-bd"/>
    <property type="match status" value="1"/>
</dbReference>
<feature type="signal peptide" evidence="2">
    <location>
        <begin position="1"/>
        <end position="22"/>
    </location>
</feature>
<dbReference type="Proteomes" id="UP001596310">
    <property type="component" value="Unassembled WGS sequence"/>
</dbReference>
<evidence type="ECO:0000256" key="1">
    <source>
        <dbReference type="SAM" id="MobiDB-lite"/>
    </source>
</evidence>
<feature type="chain" id="PRO_5045692983" evidence="2">
    <location>
        <begin position="23"/>
        <end position="352"/>
    </location>
</feature>
<dbReference type="RefSeq" id="WP_125599021.1">
    <property type="nucleotide sequence ID" value="NZ_JBHSSM010000029.1"/>
</dbReference>
<dbReference type="PANTHER" id="PTHR35841">
    <property type="entry name" value="PHOSPHONATES-BINDING PERIPLASMIC PROTEIN"/>
    <property type="match status" value="1"/>
</dbReference>
<dbReference type="Gene3D" id="3.40.190.10">
    <property type="entry name" value="Periplasmic binding protein-like II"/>
    <property type="match status" value="2"/>
</dbReference>
<feature type="compositionally biased region" description="Basic and acidic residues" evidence="1">
    <location>
        <begin position="137"/>
        <end position="152"/>
    </location>
</feature>
<dbReference type="PANTHER" id="PTHR35841:SF1">
    <property type="entry name" value="PHOSPHONATES-BINDING PERIPLASMIC PROTEIN"/>
    <property type="match status" value="1"/>
</dbReference>